<evidence type="ECO:0000259" key="4">
    <source>
        <dbReference type="PROSITE" id="PS50102"/>
    </source>
</evidence>
<evidence type="ECO:0000256" key="2">
    <source>
        <dbReference type="PROSITE-ProRule" id="PRU00176"/>
    </source>
</evidence>
<dbReference type="GO" id="GO:0003723">
    <property type="term" value="F:RNA binding"/>
    <property type="evidence" value="ECO:0007669"/>
    <property type="project" value="UniProtKB-UniRule"/>
</dbReference>
<evidence type="ECO:0000313" key="5">
    <source>
        <dbReference type="EMBL" id="KAF7124052.1"/>
    </source>
</evidence>
<sequence>MIPTFYSGQSGDEAIACFLSISSIKEPTSIGDPLICRQEVLMLEEEARARNPSSSVASGVAAMAFLSKAGNILRQAASKHANSNICGSNPSLFQMIRCMSTSKVFVGGLSYATDDMSLTNAFSKYGEVVEARVIIDRETGRSRGFGFVTFTSGEEASAAIQALDGQVLITCVSYLSVCHREKLVVCCGTGSSVNYEGGSQIFNAAGGAESDSYVGGTAGAMNSFGSNGSIGLGGSGEQFGSSESSGVAETYEDGDDEPGDYANRKA</sequence>
<gene>
    <name evidence="5" type="ORF">RHSIM_Rhsim12G0148300</name>
</gene>
<dbReference type="SUPFAM" id="SSF54928">
    <property type="entry name" value="RNA-binding domain, RBD"/>
    <property type="match status" value="1"/>
</dbReference>
<dbReference type="InterPro" id="IPR012677">
    <property type="entry name" value="Nucleotide-bd_a/b_plait_sf"/>
</dbReference>
<feature type="region of interest" description="Disordered" evidence="3">
    <location>
        <begin position="232"/>
        <end position="266"/>
    </location>
</feature>
<proteinExistence type="predicted"/>
<dbReference type="Pfam" id="PF00076">
    <property type="entry name" value="RRM_1"/>
    <property type="match status" value="1"/>
</dbReference>
<keyword evidence="1 2" id="KW-0694">RNA-binding</keyword>
<dbReference type="InterPro" id="IPR048289">
    <property type="entry name" value="RRM2_NsCP33-like"/>
</dbReference>
<dbReference type="EMBL" id="WJXA01000012">
    <property type="protein sequence ID" value="KAF7124052.1"/>
    <property type="molecule type" value="Genomic_DNA"/>
</dbReference>
<accession>A0A834G4L8</accession>
<keyword evidence="6" id="KW-1185">Reference proteome</keyword>
<organism evidence="5 6">
    <name type="scientific">Rhododendron simsii</name>
    <name type="common">Sims's rhododendron</name>
    <dbReference type="NCBI Taxonomy" id="118357"/>
    <lineage>
        <taxon>Eukaryota</taxon>
        <taxon>Viridiplantae</taxon>
        <taxon>Streptophyta</taxon>
        <taxon>Embryophyta</taxon>
        <taxon>Tracheophyta</taxon>
        <taxon>Spermatophyta</taxon>
        <taxon>Magnoliopsida</taxon>
        <taxon>eudicotyledons</taxon>
        <taxon>Gunneridae</taxon>
        <taxon>Pentapetalae</taxon>
        <taxon>asterids</taxon>
        <taxon>Ericales</taxon>
        <taxon>Ericaceae</taxon>
        <taxon>Ericoideae</taxon>
        <taxon>Rhodoreae</taxon>
        <taxon>Rhododendron</taxon>
    </lineage>
</organism>
<dbReference type="SMART" id="SM00360">
    <property type="entry name" value="RRM"/>
    <property type="match status" value="1"/>
</dbReference>
<dbReference type="Proteomes" id="UP000626092">
    <property type="component" value="Unassembled WGS sequence"/>
</dbReference>
<evidence type="ECO:0000256" key="3">
    <source>
        <dbReference type="SAM" id="MobiDB-lite"/>
    </source>
</evidence>
<dbReference type="PROSITE" id="PS50102">
    <property type="entry name" value="RRM"/>
    <property type="match status" value="1"/>
</dbReference>
<dbReference type="AlphaFoldDB" id="A0A834G4L8"/>
<protein>
    <recommendedName>
        <fullName evidence="4">RRM domain-containing protein</fullName>
    </recommendedName>
</protein>
<name>A0A834G4L8_RHOSS</name>
<reference evidence="5" key="1">
    <citation type="submission" date="2019-11" db="EMBL/GenBank/DDBJ databases">
        <authorList>
            <person name="Liu Y."/>
            <person name="Hou J."/>
            <person name="Li T.-Q."/>
            <person name="Guan C.-H."/>
            <person name="Wu X."/>
            <person name="Wu H.-Z."/>
            <person name="Ling F."/>
            <person name="Zhang R."/>
            <person name="Shi X.-G."/>
            <person name="Ren J.-P."/>
            <person name="Chen E.-F."/>
            <person name="Sun J.-M."/>
        </authorList>
    </citation>
    <scope>NUCLEOTIDE SEQUENCE</scope>
    <source>
        <strain evidence="5">Adult_tree_wgs_1</strain>
        <tissue evidence="5">Leaves</tissue>
    </source>
</reference>
<feature type="compositionally biased region" description="Acidic residues" evidence="3">
    <location>
        <begin position="250"/>
        <end position="259"/>
    </location>
</feature>
<feature type="domain" description="RRM" evidence="4">
    <location>
        <begin position="102"/>
        <end position="182"/>
    </location>
</feature>
<evidence type="ECO:0000256" key="1">
    <source>
        <dbReference type="ARBA" id="ARBA00022884"/>
    </source>
</evidence>
<dbReference type="InterPro" id="IPR035979">
    <property type="entry name" value="RBD_domain_sf"/>
</dbReference>
<dbReference type="Gene3D" id="3.30.70.330">
    <property type="match status" value="1"/>
</dbReference>
<evidence type="ECO:0000313" key="6">
    <source>
        <dbReference type="Proteomes" id="UP000626092"/>
    </source>
</evidence>
<dbReference type="InterPro" id="IPR000504">
    <property type="entry name" value="RRM_dom"/>
</dbReference>
<comment type="caution">
    <text evidence="5">The sequence shown here is derived from an EMBL/GenBank/DDBJ whole genome shotgun (WGS) entry which is preliminary data.</text>
</comment>
<dbReference type="OrthoDB" id="439808at2759"/>
<dbReference type="PANTHER" id="PTHR48027">
    <property type="entry name" value="HETEROGENEOUS NUCLEAR RIBONUCLEOPROTEIN 87F-RELATED"/>
    <property type="match status" value="1"/>
</dbReference>
<dbReference type="CDD" id="cd21608">
    <property type="entry name" value="RRM2_NsCP33_like"/>
    <property type="match status" value="1"/>
</dbReference>
<dbReference type="InterPro" id="IPR052462">
    <property type="entry name" value="SLIRP/GR-RBP-like"/>
</dbReference>